<dbReference type="InterPro" id="IPR001461">
    <property type="entry name" value="Aspartic_peptidase_A1"/>
</dbReference>
<sequence>MPSVRFVFTLLALQSNLACFALQVDFGKRAQAPRIFPREAGTVEITAEKNLYYTLGGSYFANITVGDPPQSIQVQLDTGSPDLGINTPEGCRSMTCVGNTFDPSKSSSYRVTYADLFSISYVSNDYFIGDFATDDISFGDTSLKNMTLGVSNNSTVPFSIMGLSPTGIVSNDSIDAIKNNLYTPLQSLVSSGAINSRMFSIWLNDLAAATGSILFGGVDESRFDKDIGLIEIDMLKNETTNKFERYTIPMTGMSITMENQAQDFTLPKSNVPGEGSWLPVTIDTGSPTLLLPQDIFDAINTHVGAITDPRFPDRYGLPCAQAQSPAFTSSYMNWTLGDPQNSSIAINYTLSLADLVIPIYLDGVPVSQKVNGTQIDLCAFGIQPKPNEGTVLIGDPFIRAMYVVFDPDNGKMAFGKPLFNATQTKAIAMEKGQEIPDVVQSEPDKDAASDVAGGPSGNGTTHATGSNTSAIAPVQSSSSGASTKAFAPATSIWISAVMFTVAASFVGNCFHDAGGVI</sequence>
<reference evidence="8" key="1">
    <citation type="journal article" date="2020" name="Stud. Mycol.">
        <title>101 Dothideomycetes genomes: a test case for predicting lifestyles and emergence of pathogens.</title>
        <authorList>
            <person name="Haridas S."/>
            <person name="Albert R."/>
            <person name="Binder M."/>
            <person name="Bloem J."/>
            <person name="Labutti K."/>
            <person name="Salamov A."/>
            <person name="Andreopoulos B."/>
            <person name="Baker S."/>
            <person name="Barry K."/>
            <person name="Bills G."/>
            <person name="Bluhm B."/>
            <person name="Cannon C."/>
            <person name="Castanera R."/>
            <person name="Culley D."/>
            <person name="Daum C."/>
            <person name="Ezra D."/>
            <person name="Gonzalez J."/>
            <person name="Henrissat B."/>
            <person name="Kuo A."/>
            <person name="Liang C."/>
            <person name="Lipzen A."/>
            <person name="Lutzoni F."/>
            <person name="Magnuson J."/>
            <person name="Mondo S."/>
            <person name="Nolan M."/>
            <person name="Ohm R."/>
            <person name="Pangilinan J."/>
            <person name="Park H.-J."/>
            <person name="Ramirez L."/>
            <person name="Alfaro M."/>
            <person name="Sun H."/>
            <person name="Tritt A."/>
            <person name="Yoshinaga Y."/>
            <person name="Zwiers L.-H."/>
            <person name="Turgeon B."/>
            <person name="Goodwin S."/>
            <person name="Spatafora J."/>
            <person name="Crous P."/>
            <person name="Grigoriev I."/>
        </authorList>
    </citation>
    <scope>NUCLEOTIDE SEQUENCE</scope>
    <source>
        <strain evidence="8">Tuck. ex Michener</strain>
    </source>
</reference>
<dbReference type="PANTHER" id="PTHR47966:SF73">
    <property type="entry name" value="PEPTIDASE A1 DOMAIN-CONTAINING PROTEIN"/>
    <property type="match status" value="1"/>
</dbReference>
<keyword evidence="4 8" id="KW-0645">Protease</keyword>
<keyword evidence="2 4" id="KW-0064">Aspartyl protease</keyword>
<dbReference type="PRINTS" id="PR00792">
    <property type="entry name" value="PEPSIN"/>
</dbReference>
<dbReference type="Proteomes" id="UP000800092">
    <property type="component" value="Unassembled WGS sequence"/>
</dbReference>
<feature type="domain" description="Peptidase A1" evidence="7">
    <location>
        <begin position="59"/>
        <end position="415"/>
    </location>
</feature>
<keyword evidence="6" id="KW-0732">Signal</keyword>
<evidence type="ECO:0000256" key="6">
    <source>
        <dbReference type="SAM" id="SignalP"/>
    </source>
</evidence>
<dbReference type="GO" id="GO:0004190">
    <property type="term" value="F:aspartic-type endopeptidase activity"/>
    <property type="evidence" value="ECO:0007669"/>
    <property type="project" value="UniProtKB-KW"/>
</dbReference>
<dbReference type="SUPFAM" id="SSF50630">
    <property type="entry name" value="Acid proteases"/>
    <property type="match status" value="1"/>
</dbReference>
<proteinExistence type="inferred from homology"/>
<evidence type="ECO:0000256" key="2">
    <source>
        <dbReference type="ARBA" id="ARBA00022750"/>
    </source>
</evidence>
<evidence type="ECO:0000256" key="3">
    <source>
        <dbReference type="PIRSR" id="PIRSR601461-1"/>
    </source>
</evidence>
<gene>
    <name evidence="8" type="ORF">EV356DRAFT_533169</name>
</gene>
<dbReference type="GO" id="GO:0006508">
    <property type="term" value="P:proteolysis"/>
    <property type="evidence" value="ECO:0007669"/>
    <property type="project" value="UniProtKB-KW"/>
</dbReference>
<feature type="chain" id="PRO_5025409214" evidence="6">
    <location>
        <begin position="22"/>
        <end position="517"/>
    </location>
</feature>
<feature type="active site" evidence="3">
    <location>
        <position position="77"/>
    </location>
</feature>
<protein>
    <submittedName>
        <fullName evidence="8">Acid protease</fullName>
    </submittedName>
</protein>
<evidence type="ECO:0000259" key="7">
    <source>
        <dbReference type="PROSITE" id="PS51767"/>
    </source>
</evidence>
<feature type="active site" evidence="3">
    <location>
        <position position="283"/>
    </location>
</feature>
<evidence type="ECO:0000256" key="1">
    <source>
        <dbReference type="ARBA" id="ARBA00007447"/>
    </source>
</evidence>
<dbReference type="OrthoDB" id="771136at2759"/>
<dbReference type="PROSITE" id="PS00141">
    <property type="entry name" value="ASP_PROTEASE"/>
    <property type="match status" value="1"/>
</dbReference>
<keyword evidence="9" id="KW-1185">Reference proteome</keyword>
<dbReference type="PROSITE" id="PS51767">
    <property type="entry name" value="PEPTIDASE_A1"/>
    <property type="match status" value="1"/>
</dbReference>
<dbReference type="InterPro" id="IPR001969">
    <property type="entry name" value="Aspartic_peptidase_AS"/>
</dbReference>
<dbReference type="Gene3D" id="2.40.70.10">
    <property type="entry name" value="Acid Proteases"/>
    <property type="match status" value="2"/>
</dbReference>
<accession>A0A6A6H7P3</accession>
<dbReference type="Pfam" id="PF00026">
    <property type="entry name" value="Asp"/>
    <property type="match status" value="1"/>
</dbReference>
<organism evidence="8 9">
    <name type="scientific">Viridothelium virens</name>
    <name type="common">Speckled blister lichen</name>
    <name type="synonym">Trypethelium virens</name>
    <dbReference type="NCBI Taxonomy" id="1048519"/>
    <lineage>
        <taxon>Eukaryota</taxon>
        <taxon>Fungi</taxon>
        <taxon>Dikarya</taxon>
        <taxon>Ascomycota</taxon>
        <taxon>Pezizomycotina</taxon>
        <taxon>Dothideomycetes</taxon>
        <taxon>Dothideomycetes incertae sedis</taxon>
        <taxon>Trypetheliales</taxon>
        <taxon>Trypetheliaceae</taxon>
        <taxon>Viridothelium</taxon>
    </lineage>
</organism>
<evidence type="ECO:0000313" key="9">
    <source>
        <dbReference type="Proteomes" id="UP000800092"/>
    </source>
</evidence>
<dbReference type="EMBL" id="ML991801">
    <property type="protein sequence ID" value="KAF2234116.1"/>
    <property type="molecule type" value="Genomic_DNA"/>
</dbReference>
<dbReference type="InterPro" id="IPR021109">
    <property type="entry name" value="Peptidase_aspartic_dom_sf"/>
</dbReference>
<evidence type="ECO:0000256" key="4">
    <source>
        <dbReference type="RuleBase" id="RU000454"/>
    </source>
</evidence>
<evidence type="ECO:0000256" key="5">
    <source>
        <dbReference type="SAM" id="MobiDB-lite"/>
    </source>
</evidence>
<feature type="signal peptide" evidence="6">
    <location>
        <begin position="1"/>
        <end position="21"/>
    </location>
</feature>
<dbReference type="PANTHER" id="PTHR47966">
    <property type="entry name" value="BETA-SITE APP-CLEAVING ENZYME, ISOFORM A-RELATED"/>
    <property type="match status" value="1"/>
</dbReference>
<feature type="compositionally biased region" description="Polar residues" evidence="5">
    <location>
        <begin position="458"/>
        <end position="479"/>
    </location>
</feature>
<name>A0A6A6H7P3_VIRVR</name>
<feature type="region of interest" description="Disordered" evidence="5">
    <location>
        <begin position="439"/>
        <end position="479"/>
    </location>
</feature>
<dbReference type="InterPro" id="IPR033121">
    <property type="entry name" value="PEPTIDASE_A1"/>
</dbReference>
<evidence type="ECO:0000313" key="8">
    <source>
        <dbReference type="EMBL" id="KAF2234116.1"/>
    </source>
</evidence>
<keyword evidence="4" id="KW-0378">Hydrolase</keyword>
<comment type="similarity">
    <text evidence="1 4">Belongs to the peptidase A1 family.</text>
</comment>
<dbReference type="AlphaFoldDB" id="A0A6A6H7P3"/>